<organism evidence="3 4">
    <name type="scientific">Vitrella brassicaformis (strain CCMP3155)</name>
    <dbReference type="NCBI Taxonomy" id="1169540"/>
    <lineage>
        <taxon>Eukaryota</taxon>
        <taxon>Sar</taxon>
        <taxon>Alveolata</taxon>
        <taxon>Colpodellida</taxon>
        <taxon>Vitrellaceae</taxon>
        <taxon>Vitrella</taxon>
    </lineage>
</organism>
<dbReference type="Gene3D" id="1.25.40.20">
    <property type="entry name" value="Ankyrin repeat-containing domain"/>
    <property type="match status" value="1"/>
</dbReference>
<dbReference type="Pfam" id="PF00023">
    <property type="entry name" value="Ank"/>
    <property type="match status" value="1"/>
</dbReference>
<gene>
    <name evidence="3" type="ORF">Vbra_3796</name>
</gene>
<dbReference type="SMART" id="SM00248">
    <property type="entry name" value="ANK"/>
    <property type="match status" value="2"/>
</dbReference>
<dbReference type="OrthoDB" id="194358at2759"/>
<dbReference type="InterPro" id="IPR002110">
    <property type="entry name" value="Ankyrin_rpt"/>
</dbReference>
<keyword evidence="1" id="KW-0040">ANK repeat</keyword>
<feature type="compositionally biased region" description="Polar residues" evidence="2">
    <location>
        <begin position="60"/>
        <end position="73"/>
    </location>
</feature>
<dbReference type="InParanoid" id="A0A0G4EIB2"/>
<evidence type="ECO:0000313" key="3">
    <source>
        <dbReference type="EMBL" id="CEL95743.1"/>
    </source>
</evidence>
<dbReference type="EMBL" id="CDMY01000236">
    <property type="protein sequence ID" value="CEL95743.1"/>
    <property type="molecule type" value="Genomic_DNA"/>
</dbReference>
<feature type="compositionally biased region" description="Polar residues" evidence="2">
    <location>
        <begin position="19"/>
        <end position="35"/>
    </location>
</feature>
<dbReference type="AlphaFoldDB" id="A0A0G4EIB2"/>
<dbReference type="InterPro" id="IPR036770">
    <property type="entry name" value="Ankyrin_rpt-contain_sf"/>
</dbReference>
<feature type="compositionally biased region" description="Basic and acidic residues" evidence="2">
    <location>
        <begin position="1"/>
        <end position="18"/>
    </location>
</feature>
<feature type="repeat" description="ANK" evidence="1">
    <location>
        <begin position="172"/>
        <end position="204"/>
    </location>
</feature>
<evidence type="ECO:0000313" key="4">
    <source>
        <dbReference type="Proteomes" id="UP000041254"/>
    </source>
</evidence>
<evidence type="ECO:0000256" key="2">
    <source>
        <dbReference type="SAM" id="MobiDB-lite"/>
    </source>
</evidence>
<reference evidence="3 4" key="1">
    <citation type="submission" date="2014-11" db="EMBL/GenBank/DDBJ databases">
        <authorList>
            <person name="Zhu J."/>
            <person name="Qi W."/>
            <person name="Song R."/>
        </authorList>
    </citation>
    <scope>NUCLEOTIDE SEQUENCE [LARGE SCALE GENOMIC DNA]</scope>
</reference>
<feature type="region of interest" description="Disordered" evidence="2">
    <location>
        <begin position="211"/>
        <end position="270"/>
    </location>
</feature>
<protein>
    <submittedName>
        <fullName evidence="3">Uncharacterized protein</fullName>
    </submittedName>
</protein>
<keyword evidence="4" id="KW-1185">Reference proteome</keyword>
<dbReference type="SUPFAM" id="SSF48403">
    <property type="entry name" value="Ankyrin repeat"/>
    <property type="match status" value="1"/>
</dbReference>
<proteinExistence type="predicted"/>
<dbReference type="PROSITE" id="PS50297">
    <property type="entry name" value="ANK_REP_REGION"/>
    <property type="match status" value="1"/>
</dbReference>
<dbReference type="Proteomes" id="UP000041254">
    <property type="component" value="Unassembled WGS sequence"/>
</dbReference>
<feature type="region of interest" description="Disordered" evidence="2">
    <location>
        <begin position="1"/>
        <end position="99"/>
    </location>
</feature>
<sequence>MGGIDRDRHDDTTLERDTANNALPQSTHATPPSSNRPEDLLAWLNGSLSLDEDTPVPHGSPQSDNRAASTDWSPVTHGAGGTGSSHHDKDSSPPTHSSRHDLAVAGQVAGGDRAEVAVGVGVGGAGRGVDGHTSYALLMAAVLTGDLEGARRILTQKVDLNLQHENNIIDHAGRTTLHLAIAEERQDVVAELVQRGADIFLPEKKIDELPDELGHRGRRHPAGAPTTHPGSCTTSCRRSRTPPHHMRAAATPLRPTPTSQREEAGRPSHRLTPMIMPLPLPPSGHHLALRCLGSNVRRFTVRMGRHLTRRVPLWVWGTG</sequence>
<dbReference type="PROSITE" id="PS50088">
    <property type="entry name" value="ANK_REPEAT"/>
    <property type="match status" value="1"/>
</dbReference>
<feature type="compositionally biased region" description="Basic residues" evidence="2">
    <location>
        <begin position="237"/>
        <end position="247"/>
    </location>
</feature>
<dbReference type="VEuPathDB" id="CryptoDB:Vbra_3796"/>
<evidence type="ECO:0000256" key="1">
    <source>
        <dbReference type="PROSITE-ProRule" id="PRU00023"/>
    </source>
</evidence>
<name>A0A0G4EIB2_VITBC</name>
<accession>A0A0G4EIB2</accession>